<dbReference type="WBParaSite" id="ACAC_0001389101-mRNA-1">
    <property type="protein sequence ID" value="ACAC_0001389101-mRNA-1"/>
    <property type="gene ID" value="ACAC_0001389101"/>
</dbReference>
<proteinExistence type="predicted"/>
<accession>A0A0K0DQ52</accession>
<name>A0A0K0DQ52_ANGCA</name>
<keyword evidence="1" id="KW-1185">Reference proteome</keyword>
<evidence type="ECO:0000313" key="1">
    <source>
        <dbReference type="Proteomes" id="UP000035642"/>
    </source>
</evidence>
<protein>
    <submittedName>
        <fullName evidence="2">Neprosin domain-containing protein</fullName>
    </submittedName>
</protein>
<organism evidence="1 2">
    <name type="scientific">Angiostrongylus cantonensis</name>
    <name type="common">Rat lungworm</name>
    <dbReference type="NCBI Taxonomy" id="6313"/>
    <lineage>
        <taxon>Eukaryota</taxon>
        <taxon>Metazoa</taxon>
        <taxon>Ecdysozoa</taxon>
        <taxon>Nematoda</taxon>
        <taxon>Chromadorea</taxon>
        <taxon>Rhabditida</taxon>
        <taxon>Rhabditina</taxon>
        <taxon>Rhabditomorpha</taxon>
        <taxon>Strongyloidea</taxon>
        <taxon>Metastrongylidae</taxon>
        <taxon>Angiostrongylus</taxon>
    </lineage>
</organism>
<dbReference type="AlphaFoldDB" id="A0A0K0DQ52"/>
<sequence>LFMIRRIIEDVFGGSWGVLVIRDPELVSNQVHWTIPEHNNVDGSPGFCLSVIKGWQYNVFKTGSQDYEDRVTVKKVNKQFSLTNVSTYLSSSEPMFQVGLHGRSHSLCSVSAVVSCWILFTR</sequence>
<dbReference type="Proteomes" id="UP000035642">
    <property type="component" value="Unassembled WGS sequence"/>
</dbReference>
<evidence type="ECO:0000313" key="2">
    <source>
        <dbReference type="WBParaSite" id="ACAC_0001389101-mRNA-1"/>
    </source>
</evidence>
<reference evidence="2" key="2">
    <citation type="submission" date="2017-02" db="UniProtKB">
        <authorList>
            <consortium name="WormBaseParasite"/>
        </authorList>
    </citation>
    <scope>IDENTIFICATION</scope>
</reference>
<reference evidence="1" key="1">
    <citation type="submission" date="2012-09" db="EMBL/GenBank/DDBJ databases">
        <authorList>
            <person name="Martin A.A."/>
        </authorList>
    </citation>
    <scope>NUCLEOTIDE SEQUENCE</scope>
</reference>